<dbReference type="EMBL" id="FQVO01000006">
    <property type="protein sequence ID" value="SHE95892.1"/>
    <property type="molecule type" value="Genomic_DNA"/>
</dbReference>
<accession>A0A1M4XRL6</accession>
<dbReference type="SUPFAM" id="SSF51735">
    <property type="entry name" value="NAD(P)-binding Rossmann-fold domains"/>
    <property type="match status" value="1"/>
</dbReference>
<organism evidence="3 4">
    <name type="scientific">Chryseobacterium takakiae</name>
    <dbReference type="NCBI Taxonomy" id="1302685"/>
    <lineage>
        <taxon>Bacteria</taxon>
        <taxon>Pseudomonadati</taxon>
        <taxon>Bacteroidota</taxon>
        <taxon>Flavobacteriia</taxon>
        <taxon>Flavobacteriales</taxon>
        <taxon>Weeksellaceae</taxon>
        <taxon>Chryseobacterium group</taxon>
        <taxon>Chryseobacterium</taxon>
    </lineage>
</organism>
<sequence>MNIAIIGSGNVGGALAQQWIKAGHNVLIGAQFPLSEKNLDLATKIGEDRFAVIENAVKQCEVILIATPPEAVFEIVEKIGNASGKIIIDATNAIMKNPGPYKTVYHALTDKTNAEIVKCFNTTGFENMLNPLYRGEGIDMFMAGDSEKAKEVAKKLALDCGFGSCIDFGKSDKVELLEKFALSWINLAIMQGLGRNIAFRVVNR</sequence>
<dbReference type="InterPro" id="IPR036291">
    <property type="entry name" value="NAD(P)-bd_dom_sf"/>
</dbReference>
<reference evidence="4" key="1">
    <citation type="submission" date="2016-11" db="EMBL/GenBank/DDBJ databases">
        <authorList>
            <person name="Varghese N."/>
            <person name="Submissions S."/>
        </authorList>
    </citation>
    <scope>NUCLEOTIDE SEQUENCE [LARGE SCALE GENOMIC DNA]</scope>
    <source>
        <strain evidence="4">DSM 26898</strain>
    </source>
</reference>
<evidence type="ECO:0000259" key="2">
    <source>
        <dbReference type="Pfam" id="PF03807"/>
    </source>
</evidence>
<evidence type="ECO:0000313" key="3">
    <source>
        <dbReference type="EMBL" id="SHE95892.1"/>
    </source>
</evidence>
<dbReference type="Gene3D" id="3.40.50.720">
    <property type="entry name" value="NAD(P)-binding Rossmann-like Domain"/>
    <property type="match status" value="1"/>
</dbReference>
<keyword evidence="1" id="KW-0560">Oxidoreductase</keyword>
<dbReference type="Proteomes" id="UP000184236">
    <property type="component" value="Unassembled WGS sequence"/>
</dbReference>
<feature type="domain" description="Pyrroline-5-carboxylate reductase catalytic N-terminal" evidence="2">
    <location>
        <begin position="3"/>
        <end position="92"/>
    </location>
</feature>
<dbReference type="AlphaFoldDB" id="A0A1M4XRL6"/>
<protein>
    <recommendedName>
        <fullName evidence="2">Pyrroline-5-carboxylate reductase catalytic N-terminal domain-containing protein</fullName>
    </recommendedName>
</protein>
<gene>
    <name evidence="3" type="ORF">SAMN05444408_106196</name>
</gene>
<dbReference type="OrthoDB" id="663900at2"/>
<dbReference type="InterPro" id="IPR028939">
    <property type="entry name" value="P5C_Rdtase_cat_N"/>
</dbReference>
<name>A0A1M4XRL6_9FLAO</name>
<dbReference type="InterPro" id="IPR051267">
    <property type="entry name" value="STEAP_metalloreductase"/>
</dbReference>
<proteinExistence type="predicted"/>
<dbReference type="RefSeq" id="WP_072884658.1">
    <property type="nucleotide sequence ID" value="NZ_FQVO01000006.1"/>
</dbReference>
<dbReference type="STRING" id="1302685.SAMN05444408_106196"/>
<evidence type="ECO:0000313" key="4">
    <source>
        <dbReference type="Proteomes" id="UP000184236"/>
    </source>
</evidence>
<dbReference type="GO" id="GO:0016491">
    <property type="term" value="F:oxidoreductase activity"/>
    <property type="evidence" value="ECO:0007669"/>
    <property type="project" value="UniProtKB-KW"/>
</dbReference>
<dbReference type="PANTHER" id="PTHR14239">
    <property type="entry name" value="DUDULIN-RELATED"/>
    <property type="match status" value="1"/>
</dbReference>
<evidence type="ECO:0000256" key="1">
    <source>
        <dbReference type="ARBA" id="ARBA00023002"/>
    </source>
</evidence>
<dbReference type="Pfam" id="PF03807">
    <property type="entry name" value="F420_oxidored"/>
    <property type="match status" value="1"/>
</dbReference>
<keyword evidence="4" id="KW-1185">Reference proteome</keyword>